<name>A0A7V5H4D4_CALAY</name>
<keyword evidence="2 10" id="KW-0963">Cytoplasm</keyword>
<evidence type="ECO:0000256" key="7">
    <source>
        <dbReference type="ARBA" id="ARBA00023264"/>
    </source>
</evidence>
<proteinExistence type="inferred from homology"/>
<comment type="pathway">
    <text evidence="10">Lipid metabolism; phospholipid metabolism.</text>
</comment>
<evidence type="ECO:0000256" key="2">
    <source>
        <dbReference type="ARBA" id="ARBA00022490"/>
    </source>
</evidence>
<comment type="function">
    <text evidence="10">Catalyzes the reversible formation of acyl-phosphate (acyl-PO(4)) from acyl-[acyl-carrier-protein] (acyl-ACP). This enzyme utilizes acyl-ACP as fatty acyl donor, but not acyl-CoA.</text>
</comment>
<dbReference type="NCBIfam" id="TIGR00182">
    <property type="entry name" value="plsX"/>
    <property type="match status" value="1"/>
</dbReference>
<organism evidence="11">
    <name type="scientific">Caldithrix abyssi</name>
    <dbReference type="NCBI Taxonomy" id="187145"/>
    <lineage>
        <taxon>Bacteria</taxon>
        <taxon>Pseudomonadati</taxon>
        <taxon>Calditrichota</taxon>
        <taxon>Calditrichia</taxon>
        <taxon>Calditrichales</taxon>
        <taxon>Calditrichaceae</taxon>
        <taxon>Caldithrix</taxon>
    </lineage>
</organism>
<comment type="subunit">
    <text evidence="9 10">Homodimer. Probably interacts with PlsY.</text>
</comment>
<sequence length="349" mass="38014">MDIKIIVDAMGGDFAPKELVLGAIRALKKFNDLQIILVGDEKQINPIVEGEAGDFNLEIVHTDQFITMDESPKKAINEKTKASINVGMQLLAEDKADALVSAGLTGATILSGAKYLPMIPGIERTALATIFPTARMHPSNHGLSLMIDVGATLHCTPKQLVHFAYMGSYYVSHVLDIPQPRVALLNNGTEETKGGEVLVKTYQYLKDAPSINFIGNIEGNDILKGVADVIVTEGFVGNIVLKTLEGASEILKHAGRYAYRKRLTWKVGLALLSSGVRQLKKRTDYSEYGGAPILGFKKIVIKAHGRSNAKAIANAIAVARQSVEQKIAEHIGDSIMEFNKQHRIDFIEI</sequence>
<evidence type="ECO:0000313" key="11">
    <source>
        <dbReference type="EMBL" id="HHE55644.1"/>
    </source>
</evidence>
<dbReference type="HAMAP" id="MF_00019">
    <property type="entry name" value="PlsX"/>
    <property type="match status" value="1"/>
</dbReference>
<keyword evidence="11" id="KW-0012">Acyltransferase</keyword>
<keyword evidence="3 10" id="KW-0444">Lipid biosynthesis</keyword>
<dbReference type="UniPathway" id="UPA00085"/>
<dbReference type="PIRSF" id="PIRSF002465">
    <property type="entry name" value="Phsphlp_syn_PlsX"/>
    <property type="match status" value="1"/>
</dbReference>
<dbReference type="GO" id="GO:0006633">
    <property type="term" value="P:fatty acid biosynthetic process"/>
    <property type="evidence" value="ECO:0007669"/>
    <property type="project" value="UniProtKB-UniRule"/>
</dbReference>
<dbReference type="PANTHER" id="PTHR30100:SF1">
    <property type="entry name" value="PHOSPHATE ACYLTRANSFERASE"/>
    <property type="match status" value="1"/>
</dbReference>
<dbReference type="EC" id="2.3.1.274" evidence="8 10"/>
<comment type="subcellular location">
    <subcellularLocation>
        <location evidence="10">Cytoplasm</location>
    </subcellularLocation>
    <text evidence="10">Associated with the membrane possibly through PlsY.</text>
</comment>
<dbReference type="SUPFAM" id="SSF53659">
    <property type="entry name" value="Isocitrate/Isopropylmalate dehydrogenase-like"/>
    <property type="match status" value="1"/>
</dbReference>
<keyword evidence="4 10" id="KW-0808">Transferase</keyword>
<dbReference type="InterPro" id="IPR012281">
    <property type="entry name" value="Phospholipid_synth_PlsX-like"/>
</dbReference>
<comment type="similarity">
    <text evidence="10">Belongs to the PlsX family.</text>
</comment>
<evidence type="ECO:0000256" key="1">
    <source>
        <dbReference type="ARBA" id="ARBA00001232"/>
    </source>
</evidence>
<dbReference type="Gene3D" id="3.40.718.10">
    <property type="entry name" value="Isopropylmalate Dehydrogenase"/>
    <property type="match status" value="1"/>
</dbReference>
<evidence type="ECO:0000256" key="4">
    <source>
        <dbReference type="ARBA" id="ARBA00022679"/>
    </source>
</evidence>
<evidence type="ECO:0000256" key="6">
    <source>
        <dbReference type="ARBA" id="ARBA00023209"/>
    </source>
</evidence>
<dbReference type="Proteomes" id="UP000886111">
    <property type="component" value="Unassembled WGS sequence"/>
</dbReference>
<evidence type="ECO:0000256" key="8">
    <source>
        <dbReference type="ARBA" id="ARBA00024069"/>
    </source>
</evidence>
<comment type="catalytic activity">
    <reaction evidence="1 10">
        <text>a fatty acyl-[ACP] + phosphate = an acyl phosphate + holo-[ACP]</text>
        <dbReference type="Rhea" id="RHEA:42292"/>
        <dbReference type="Rhea" id="RHEA-COMP:9685"/>
        <dbReference type="Rhea" id="RHEA-COMP:14125"/>
        <dbReference type="ChEBI" id="CHEBI:43474"/>
        <dbReference type="ChEBI" id="CHEBI:59918"/>
        <dbReference type="ChEBI" id="CHEBI:64479"/>
        <dbReference type="ChEBI" id="CHEBI:138651"/>
        <dbReference type="EC" id="2.3.1.274"/>
    </reaction>
</comment>
<reference evidence="11" key="1">
    <citation type="journal article" date="2020" name="mSystems">
        <title>Genome- and Community-Level Interaction Insights into Carbon Utilization and Element Cycling Functions of Hydrothermarchaeota in Hydrothermal Sediment.</title>
        <authorList>
            <person name="Zhou Z."/>
            <person name="Liu Y."/>
            <person name="Xu W."/>
            <person name="Pan J."/>
            <person name="Luo Z.H."/>
            <person name="Li M."/>
        </authorList>
    </citation>
    <scope>NUCLEOTIDE SEQUENCE [LARGE SCALE GENOMIC DNA]</scope>
    <source>
        <strain evidence="11">HyVt-76</strain>
    </source>
</reference>
<dbReference type="InterPro" id="IPR003664">
    <property type="entry name" value="FA_synthesis"/>
</dbReference>
<evidence type="ECO:0000256" key="3">
    <source>
        <dbReference type="ARBA" id="ARBA00022516"/>
    </source>
</evidence>
<protein>
    <recommendedName>
        <fullName evidence="8 10">Phosphate acyltransferase</fullName>
        <ecNumber evidence="8 10">2.3.1.274</ecNumber>
    </recommendedName>
    <alternativeName>
        <fullName evidence="10">Acyl-ACP phosphotransacylase</fullName>
    </alternativeName>
    <alternativeName>
        <fullName evidence="10">Acyl-[acyl-carrier-protein]--phosphate acyltransferase</fullName>
    </alternativeName>
    <alternativeName>
        <fullName evidence="10">Phosphate-acyl-ACP acyltransferase</fullName>
    </alternativeName>
</protein>
<dbReference type="AlphaFoldDB" id="A0A7V5H4D4"/>
<dbReference type="GO" id="GO:0005737">
    <property type="term" value="C:cytoplasm"/>
    <property type="evidence" value="ECO:0007669"/>
    <property type="project" value="UniProtKB-SubCell"/>
</dbReference>
<evidence type="ECO:0000256" key="5">
    <source>
        <dbReference type="ARBA" id="ARBA00023098"/>
    </source>
</evidence>
<evidence type="ECO:0000256" key="9">
    <source>
        <dbReference type="ARBA" id="ARBA00046608"/>
    </source>
</evidence>
<comment type="caution">
    <text evidence="11">The sequence shown here is derived from an EMBL/GenBank/DDBJ whole genome shotgun (WGS) entry which is preliminary data.</text>
</comment>
<keyword evidence="5 10" id="KW-0443">Lipid metabolism</keyword>
<gene>
    <name evidence="10 11" type="primary">plsX</name>
    <name evidence="11" type="ORF">ENL21_07670</name>
</gene>
<keyword evidence="6 10" id="KW-0594">Phospholipid biosynthesis</keyword>
<dbReference type="EMBL" id="DRTD01000570">
    <property type="protein sequence ID" value="HHE55644.1"/>
    <property type="molecule type" value="Genomic_DNA"/>
</dbReference>
<dbReference type="GO" id="GO:0043811">
    <property type="term" value="F:phosphate:acyl-[acyl carrier protein] acyltransferase activity"/>
    <property type="evidence" value="ECO:0007669"/>
    <property type="project" value="UniProtKB-UniRule"/>
</dbReference>
<keyword evidence="7 10" id="KW-1208">Phospholipid metabolism</keyword>
<dbReference type="GO" id="GO:0008654">
    <property type="term" value="P:phospholipid biosynthetic process"/>
    <property type="evidence" value="ECO:0007669"/>
    <property type="project" value="UniProtKB-KW"/>
</dbReference>
<evidence type="ECO:0000256" key="10">
    <source>
        <dbReference type="HAMAP-Rule" id="MF_00019"/>
    </source>
</evidence>
<dbReference type="Pfam" id="PF02504">
    <property type="entry name" value="FA_synthesis"/>
    <property type="match status" value="1"/>
</dbReference>
<dbReference type="PANTHER" id="PTHR30100">
    <property type="entry name" value="FATTY ACID/PHOSPHOLIPID SYNTHESIS PROTEIN PLSX"/>
    <property type="match status" value="1"/>
</dbReference>
<accession>A0A7V5H4D4</accession>